<evidence type="ECO:0000256" key="3">
    <source>
        <dbReference type="ARBA" id="ARBA00022692"/>
    </source>
</evidence>
<dbReference type="PANTHER" id="PTHR30572:SF4">
    <property type="entry name" value="ABC TRANSPORTER PERMEASE YTRF"/>
    <property type="match status" value="1"/>
</dbReference>
<feature type="transmembrane region" description="Helical" evidence="7">
    <location>
        <begin position="589"/>
        <end position="614"/>
    </location>
</feature>
<dbReference type="EMBL" id="CP018866">
    <property type="protein sequence ID" value="AST91125.1"/>
    <property type="molecule type" value="Genomic_DNA"/>
</dbReference>
<dbReference type="PANTHER" id="PTHR30572">
    <property type="entry name" value="MEMBRANE COMPONENT OF TRANSPORTER-RELATED"/>
    <property type="match status" value="1"/>
</dbReference>
<comment type="similarity">
    <text evidence="6">Belongs to the ABC-4 integral membrane protein family.</text>
</comment>
<dbReference type="GO" id="GO:0005886">
    <property type="term" value="C:plasma membrane"/>
    <property type="evidence" value="ECO:0007669"/>
    <property type="project" value="UniProtKB-SubCell"/>
</dbReference>
<keyword evidence="2" id="KW-1003">Cell membrane</keyword>
<gene>
    <name evidence="9" type="ORF">BC6307_07450</name>
</gene>
<evidence type="ECO:0000259" key="8">
    <source>
        <dbReference type="Pfam" id="PF02687"/>
    </source>
</evidence>
<evidence type="ECO:0000256" key="4">
    <source>
        <dbReference type="ARBA" id="ARBA00022989"/>
    </source>
</evidence>
<evidence type="ECO:0000313" key="9">
    <source>
        <dbReference type="EMBL" id="AST91125.1"/>
    </source>
</evidence>
<dbReference type="InterPro" id="IPR003838">
    <property type="entry name" value="ABC3_permease_C"/>
</dbReference>
<proteinExistence type="inferred from homology"/>
<name>A0A223KNP1_9BACI</name>
<feature type="transmembrane region" description="Helical" evidence="7">
    <location>
        <begin position="813"/>
        <end position="838"/>
    </location>
</feature>
<feature type="transmembrane region" description="Helical" evidence="7">
    <location>
        <begin position="686"/>
        <end position="706"/>
    </location>
</feature>
<dbReference type="Proteomes" id="UP000215224">
    <property type="component" value="Chromosome"/>
</dbReference>
<accession>A0A223KNP1</accession>
<evidence type="ECO:0000313" key="10">
    <source>
        <dbReference type="Proteomes" id="UP000215224"/>
    </source>
</evidence>
<feature type="transmembrane region" description="Helical" evidence="7">
    <location>
        <begin position="15"/>
        <end position="36"/>
    </location>
</feature>
<evidence type="ECO:0000256" key="1">
    <source>
        <dbReference type="ARBA" id="ARBA00004651"/>
    </source>
</evidence>
<sequence>MLHYLKASFYERWKMFVVVILILLLIGTGFIGSLAVTDRMNLQARTDLEANWRYHYDILVLPEEVKGNNVLGDGWVPPQSSIAGYGGITIEDLEIIRQIPGVKIAAPIAKVGYHQGDYLNVVAKDAEPGEFYEVNVQKMANDGINDYIIQDSHYITNYYSPEFEESLLYQKFNQERNLPEWYQIRIPPTELLRYPNELLVVAIDPEAEEQLFSFHDSTEEGLSVLKSVNNSGIMPEVSFLALNSQLYDYRESISIKRFETPDEVTEADLQNGVDAYLQSLPQTEIVSLELETLSPEWRNVNGVLHVSKDEITKELYSYGATLSSFYKYGQLSYEIITQEENSIPTVFAKQFNPPSIAEFSIDFPSYRQKYGEDHDSLVAANIVGFYDATKVQSNFNPVWKEGEPLDIYTPHHSVAFMDGAGESLNPTQLKPLPLKYAYYTGAPDLLTSLSALRLYYKDDPPLSSIRVLVDGVEKRTEESQRIIEQVATEIIDKTGHHVEIMLGSVGEKIHVHLEGTGANEVGVVEEVWQRQGVSWSIEQRLDEANKWLFLYLFLIGFVFIYTVITHSLLKRSVEFSILRSFGWSRKRILLLLCLEITILATVSTSFMFLVNLYMDILSTQFFFLIWIAFFLMIGLGYWSGSSKSIKNSPRYGLAGEVMSQKSRSLLPIRGLGSYVLHQMVRKPLRFGLLVGTIGLTLYVGVLYLAAQSSMEQFLFLSVLGEAINLHMAPYQKLFLIGGLILTILCVFFLLFLNVTDRKKELLIMRSIGWSLTRIQLFLCLEVALIGLIGSLLGVGGAVVTIVAFTTMSVPVSIALYASFVTLFLLLFSIIILTGTISLRGMVRDQHAA</sequence>
<keyword evidence="4 7" id="KW-1133">Transmembrane helix</keyword>
<dbReference type="Pfam" id="PF02687">
    <property type="entry name" value="FtsX"/>
    <property type="match status" value="1"/>
</dbReference>
<comment type="subcellular location">
    <subcellularLocation>
        <location evidence="1">Cell membrane</location>
        <topology evidence="1">Multi-pass membrane protein</topology>
    </subcellularLocation>
</comment>
<feature type="domain" description="ABC3 transporter permease C-terminal" evidence="8">
    <location>
        <begin position="733"/>
        <end position="843"/>
    </location>
</feature>
<feature type="transmembrane region" description="Helical" evidence="7">
    <location>
        <begin position="776"/>
        <end position="807"/>
    </location>
</feature>
<evidence type="ECO:0000256" key="6">
    <source>
        <dbReference type="ARBA" id="ARBA00038076"/>
    </source>
</evidence>
<keyword evidence="3 7" id="KW-0812">Transmembrane</keyword>
<dbReference type="KEGG" id="bcoh:BC6307_07450"/>
<protein>
    <recommendedName>
        <fullName evidence="8">ABC3 transporter permease C-terminal domain-containing protein</fullName>
    </recommendedName>
</protein>
<keyword evidence="5 7" id="KW-0472">Membrane</keyword>
<dbReference type="AlphaFoldDB" id="A0A223KNP1"/>
<reference evidence="9 10" key="1">
    <citation type="submission" date="2016-12" db="EMBL/GenBank/DDBJ databases">
        <title>The whole genome sequencing and assembly of Bacillus cohnii DSM 6307T strain.</title>
        <authorList>
            <person name="Lee Y.-J."/>
            <person name="Yi H."/>
            <person name="Bahn Y.-S."/>
            <person name="Kim J.F."/>
            <person name="Lee D.-W."/>
        </authorList>
    </citation>
    <scope>NUCLEOTIDE SEQUENCE [LARGE SCALE GENOMIC DNA]</scope>
    <source>
        <strain evidence="9 10">DSM 6307</strain>
    </source>
</reference>
<evidence type="ECO:0000256" key="2">
    <source>
        <dbReference type="ARBA" id="ARBA00022475"/>
    </source>
</evidence>
<feature type="transmembrane region" description="Helical" evidence="7">
    <location>
        <begin position="733"/>
        <end position="755"/>
    </location>
</feature>
<keyword evidence="10" id="KW-1185">Reference proteome</keyword>
<dbReference type="STRING" id="1314751.GCA_001591425_02634"/>
<feature type="transmembrane region" description="Helical" evidence="7">
    <location>
        <begin position="547"/>
        <end position="569"/>
    </location>
</feature>
<evidence type="ECO:0000256" key="5">
    <source>
        <dbReference type="ARBA" id="ARBA00023136"/>
    </source>
</evidence>
<feature type="transmembrane region" description="Helical" evidence="7">
    <location>
        <begin position="620"/>
        <end position="640"/>
    </location>
</feature>
<dbReference type="InterPro" id="IPR050250">
    <property type="entry name" value="Macrolide_Exporter_MacB"/>
</dbReference>
<organism evidence="9 10">
    <name type="scientific">Sutcliffiella cohnii</name>
    <dbReference type="NCBI Taxonomy" id="33932"/>
    <lineage>
        <taxon>Bacteria</taxon>
        <taxon>Bacillati</taxon>
        <taxon>Bacillota</taxon>
        <taxon>Bacilli</taxon>
        <taxon>Bacillales</taxon>
        <taxon>Bacillaceae</taxon>
        <taxon>Sutcliffiella</taxon>
    </lineage>
</organism>
<dbReference type="GO" id="GO:0022857">
    <property type="term" value="F:transmembrane transporter activity"/>
    <property type="evidence" value="ECO:0007669"/>
    <property type="project" value="TreeGrafter"/>
</dbReference>
<evidence type="ECO:0000256" key="7">
    <source>
        <dbReference type="SAM" id="Phobius"/>
    </source>
</evidence>